<dbReference type="Pfam" id="PF09084">
    <property type="entry name" value="NMT1"/>
    <property type="match status" value="1"/>
</dbReference>
<feature type="chain" id="PRO_5021960164" evidence="4">
    <location>
        <begin position="25"/>
        <end position="314"/>
    </location>
</feature>
<feature type="signal peptide" evidence="4">
    <location>
        <begin position="1"/>
        <end position="24"/>
    </location>
</feature>
<dbReference type="Gene3D" id="3.40.190.10">
    <property type="entry name" value="Periplasmic binding protein-like II"/>
    <property type="match status" value="2"/>
</dbReference>
<dbReference type="InterPro" id="IPR015168">
    <property type="entry name" value="SsuA/THI5"/>
</dbReference>
<comment type="similarity">
    <text evidence="2">Belongs to the bacterial solute-binding protein SsuA/TauA family.</text>
</comment>
<protein>
    <submittedName>
        <fullName evidence="6">NitT/TauT family transport system substrate-binding protein</fullName>
    </submittedName>
</protein>
<dbReference type="InterPro" id="IPR006311">
    <property type="entry name" value="TAT_signal"/>
</dbReference>
<comment type="caution">
    <text evidence="6">The sequence shown here is derived from an EMBL/GenBank/DDBJ whole genome shotgun (WGS) entry which is preliminary data.</text>
</comment>
<evidence type="ECO:0000259" key="5">
    <source>
        <dbReference type="Pfam" id="PF09084"/>
    </source>
</evidence>
<evidence type="ECO:0000256" key="3">
    <source>
        <dbReference type="ARBA" id="ARBA00022729"/>
    </source>
</evidence>
<dbReference type="Proteomes" id="UP000319722">
    <property type="component" value="Unassembled WGS sequence"/>
</dbReference>
<dbReference type="EMBL" id="VIVL01000001">
    <property type="protein sequence ID" value="TWD90462.1"/>
    <property type="molecule type" value="Genomic_DNA"/>
</dbReference>
<dbReference type="CDD" id="cd13652">
    <property type="entry name" value="PBP2_ThiY_THI5_like_1"/>
    <property type="match status" value="1"/>
</dbReference>
<evidence type="ECO:0000313" key="6">
    <source>
        <dbReference type="EMBL" id="TWD90462.1"/>
    </source>
</evidence>
<evidence type="ECO:0000256" key="4">
    <source>
        <dbReference type="SAM" id="SignalP"/>
    </source>
</evidence>
<dbReference type="OrthoDB" id="8877897at2"/>
<gene>
    <name evidence="6" type="ORF">FB547_101127</name>
</gene>
<name>A0A561CHD8_9BURK</name>
<feature type="domain" description="SsuA/THI5-like" evidence="5">
    <location>
        <begin position="39"/>
        <end position="251"/>
    </location>
</feature>
<evidence type="ECO:0000313" key="7">
    <source>
        <dbReference type="Proteomes" id="UP000319722"/>
    </source>
</evidence>
<evidence type="ECO:0000256" key="2">
    <source>
        <dbReference type="ARBA" id="ARBA00010742"/>
    </source>
</evidence>
<comment type="subcellular location">
    <subcellularLocation>
        <location evidence="1">Periplasm</location>
    </subcellularLocation>
</comment>
<organism evidence="6 7">
    <name type="scientific">Variovorax beijingensis</name>
    <dbReference type="NCBI Taxonomy" id="2496117"/>
    <lineage>
        <taxon>Bacteria</taxon>
        <taxon>Pseudomonadati</taxon>
        <taxon>Pseudomonadota</taxon>
        <taxon>Betaproteobacteria</taxon>
        <taxon>Burkholderiales</taxon>
        <taxon>Comamonadaceae</taxon>
        <taxon>Variovorax</taxon>
    </lineage>
</organism>
<reference evidence="6 7" key="1">
    <citation type="submission" date="2019-06" db="EMBL/GenBank/DDBJ databases">
        <title>Sorghum-associated microbial communities from plants grown in Nebraska, USA.</title>
        <authorList>
            <person name="Schachtman D."/>
        </authorList>
    </citation>
    <scope>NUCLEOTIDE SEQUENCE [LARGE SCALE GENOMIC DNA]</scope>
    <source>
        <strain evidence="6 7">T529</strain>
    </source>
</reference>
<keyword evidence="3 4" id="KW-0732">Signal</keyword>
<proteinExistence type="inferred from homology"/>
<dbReference type="PANTHER" id="PTHR30024:SF47">
    <property type="entry name" value="TAURINE-BINDING PERIPLASMIC PROTEIN"/>
    <property type="match status" value="1"/>
</dbReference>
<dbReference type="GO" id="GO:0042597">
    <property type="term" value="C:periplasmic space"/>
    <property type="evidence" value="ECO:0007669"/>
    <property type="project" value="UniProtKB-SubCell"/>
</dbReference>
<evidence type="ECO:0000256" key="1">
    <source>
        <dbReference type="ARBA" id="ARBA00004418"/>
    </source>
</evidence>
<dbReference type="SUPFAM" id="SSF53850">
    <property type="entry name" value="Periplasmic binding protein-like II"/>
    <property type="match status" value="1"/>
</dbReference>
<accession>A0A561CHD8</accession>
<dbReference type="PANTHER" id="PTHR30024">
    <property type="entry name" value="ALIPHATIC SULFONATES-BINDING PROTEIN-RELATED"/>
    <property type="match status" value="1"/>
</dbReference>
<dbReference type="AlphaFoldDB" id="A0A561CHD8"/>
<dbReference type="RefSeq" id="WP_145738765.1">
    <property type="nucleotide sequence ID" value="NZ_VIVL01000001.1"/>
</dbReference>
<dbReference type="PROSITE" id="PS51318">
    <property type="entry name" value="TAT"/>
    <property type="match status" value="1"/>
</dbReference>
<sequence>MMKRRTLLSALAAASAAAALPSRAQSNPKIVFGYTAVSDFASVFVAAEEGYFKKRNLDVELKFIPLNSTIPAALQSDSLQIGGPTPSVFLQAVDGGLDLVLVAGGGLTSKTITGFGLVARAGSGIKNPQDCVGKKIGVPGLGAFLHVTFRAWLKDSGVDYRKVNFVEASFPQHADLLRGGSVDAVVSADPFMSRITESGAGYVASYYSTFLPENNQTIVHAAKREWVAKNSGAARAFRESLVEAAAFMQQQKNDAKVRAAIGKYIKLPPEVLAKIQISPPGATVNEKQLGYWVGLMKDQDMLKTSIDVAKLIAK</sequence>